<dbReference type="KEGG" id="tmz:Tmz1t_3893"/>
<accession>C4KD68</accession>
<dbReference type="RefSeq" id="WP_012586207.1">
    <property type="nucleotide sequence ID" value="NC_011662.2"/>
</dbReference>
<reference evidence="8" key="1">
    <citation type="submission" date="2009-05" db="EMBL/GenBank/DDBJ databases">
        <title>Complete sequence of chromosome of Thauera sp. MZ1T.</title>
        <authorList>
            <consortium name="US DOE Joint Genome Institute"/>
            <person name="Lucas S."/>
            <person name="Copeland A."/>
            <person name="Lapidus A."/>
            <person name="Glavina del Rio T."/>
            <person name="Dalin E."/>
            <person name="Tice H."/>
            <person name="Bruce D."/>
            <person name="Goodwin L."/>
            <person name="Pitluck S."/>
            <person name="Sims D."/>
            <person name="Brettin T."/>
            <person name="Detter J.C."/>
            <person name="Han C."/>
            <person name="Larimer F."/>
            <person name="Land M."/>
            <person name="Hauser L."/>
            <person name="Kyrpides N."/>
            <person name="Mikhailova N."/>
            <person name="Sayler G.S."/>
        </authorList>
    </citation>
    <scope>NUCLEOTIDE SEQUENCE [LARGE SCALE GENOMIC DNA]</scope>
    <source>
        <strain evidence="8">MZ1T</strain>
    </source>
</reference>
<evidence type="ECO:0000256" key="5">
    <source>
        <dbReference type="ARBA" id="ARBA00022801"/>
    </source>
</evidence>
<dbReference type="Proteomes" id="UP000002186">
    <property type="component" value="Chromosome"/>
</dbReference>
<evidence type="ECO:0000256" key="2">
    <source>
        <dbReference type="ARBA" id="ARBA00022649"/>
    </source>
</evidence>
<dbReference type="PANTHER" id="PTHR38039">
    <property type="entry name" value="TOXIN YOEB"/>
    <property type="match status" value="1"/>
</dbReference>
<dbReference type="PANTHER" id="PTHR38039:SF1">
    <property type="entry name" value="TOXIN YOEB"/>
    <property type="match status" value="1"/>
</dbReference>
<dbReference type="STRING" id="85643.Tmz1t_3893"/>
<dbReference type="GO" id="GO:0006401">
    <property type="term" value="P:RNA catabolic process"/>
    <property type="evidence" value="ECO:0007669"/>
    <property type="project" value="InterPro"/>
</dbReference>
<dbReference type="AlphaFoldDB" id="C4KD68"/>
<dbReference type="SUPFAM" id="SSF143011">
    <property type="entry name" value="RelE-like"/>
    <property type="match status" value="1"/>
</dbReference>
<evidence type="ECO:0000256" key="3">
    <source>
        <dbReference type="ARBA" id="ARBA00022722"/>
    </source>
</evidence>
<dbReference type="HOGENOM" id="CLU_169492_2_2_4"/>
<evidence type="ECO:0000256" key="6">
    <source>
        <dbReference type="ARBA" id="ARBA00030388"/>
    </source>
</evidence>
<comment type="similarity">
    <text evidence="1">Belongs to the YoeB family.</text>
</comment>
<sequence length="84" mass="10231">MQPRFSDHAWEDYLYWQETDRKQLKRINALIEDIRRHPFAGIGKPEPLKHQLAGFWSRRIDDRHRLVYAVESEVLLIAQCRDHY</sequence>
<dbReference type="InterPro" id="IPR035093">
    <property type="entry name" value="RelE/ParE_toxin_dom_sf"/>
</dbReference>
<gene>
    <name evidence="7" type="ordered locus">Tmz1t_3893</name>
</gene>
<reference evidence="7 8" key="2">
    <citation type="journal article" date="2012" name="Stand. Genomic Sci.">
        <title>Complete genome sequence of Thauera aminoaromatica strain MZ1T.</title>
        <authorList>
            <person name="Jiang K."/>
            <person name="Sanseverino J."/>
            <person name="Chauhan A."/>
            <person name="Lucas S."/>
            <person name="Copeland A."/>
            <person name="Lapidus A."/>
            <person name="Del Rio T.G."/>
            <person name="Dalin E."/>
            <person name="Tice H."/>
            <person name="Bruce D."/>
            <person name="Goodwin L."/>
            <person name="Pitluck S."/>
            <person name="Sims D."/>
            <person name="Brettin T."/>
            <person name="Detter J.C."/>
            <person name="Han C."/>
            <person name="Chang Y.J."/>
            <person name="Larimer F."/>
            <person name="Land M."/>
            <person name="Hauser L."/>
            <person name="Kyrpides N.C."/>
            <person name="Mikhailova N."/>
            <person name="Moser S."/>
            <person name="Jegier P."/>
            <person name="Close D."/>
            <person name="Debruyn J.M."/>
            <person name="Wang Y."/>
            <person name="Layton A.C."/>
            <person name="Allen M.S."/>
            <person name="Sayler G.S."/>
        </authorList>
    </citation>
    <scope>NUCLEOTIDE SEQUENCE [LARGE SCALE GENOMIC DNA]</scope>
    <source>
        <strain evidence="7 8">MZ1T</strain>
    </source>
</reference>
<dbReference type="GO" id="GO:0004519">
    <property type="term" value="F:endonuclease activity"/>
    <property type="evidence" value="ECO:0007669"/>
    <property type="project" value="UniProtKB-KW"/>
</dbReference>
<name>C4KD68_THASP</name>
<evidence type="ECO:0000256" key="1">
    <source>
        <dbReference type="ARBA" id="ARBA00008172"/>
    </source>
</evidence>
<protein>
    <recommendedName>
        <fullName evidence="6">Putative mRNA interferase YoeB</fullName>
    </recommendedName>
</protein>
<keyword evidence="5" id="KW-0378">Hydrolase</keyword>
<keyword evidence="3" id="KW-0540">Nuclease</keyword>
<dbReference type="Gene3D" id="3.30.2310.20">
    <property type="entry name" value="RelE-like"/>
    <property type="match status" value="1"/>
</dbReference>
<dbReference type="Pfam" id="PF06769">
    <property type="entry name" value="YoeB_toxin"/>
    <property type="match status" value="1"/>
</dbReference>
<evidence type="ECO:0000313" key="7">
    <source>
        <dbReference type="EMBL" id="ACR02479.1"/>
    </source>
</evidence>
<organism evidence="7 8">
    <name type="scientific">Thauera aminoaromatica</name>
    <dbReference type="NCBI Taxonomy" id="164330"/>
    <lineage>
        <taxon>Bacteria</taxon>
        <taxon>Pseudomonadati</taxon>
        <taxon>Pseudomonadota</taxon>
        <taxon>Betaproteobacteria</taxon>
        <taxon>Rhodocyclales</taxon>
        <taxon>Zoogloeaceae</taxon>
        <taxon>Thauera</taxon>
    </lineage>
</organism>
<proteinExistence type="inferred from homology"/>
<dbReference type="GO" id="GO:0016787">
    <property type="term" value="F:hydrolase activity"/>
    <property type="evidence" value="ECO:0007669"/>
    <property type="project" value="UniProtKB-KW"/>
</dbReference>
<keyword evidence="4" id="KW-0255">Endonuclease</keyword>
<dbReference type="InterPro" id="IPR009614">
    <property type="entry name" value="YoeB_toxin"/>
</dbReference>
<keyword evidence="2" id="KW-1277">Toxin-antitoxin system</keyword>
<evidence type="ECO:0000256" key="4">
    <source>
        <dbReference type="ARBA" id="ARBA00022759"/>
    </source>
</evidence>
<dbReference type="EMBL" id="CP001281">
    <property type="protein sequence ID" value="ACR02479.1"/>
    <property type="molecule type" value="Genomic_DNA"/>
</dbReference>
<dbReference type="eggNOG" id="COG4115">
    <property type="taxonomic scope" value="Bacteria"/>
</dbReference>
<dbReference type="OrthoDB" id="9801102at2"/>
<evidence type="ECO:0000313" key="8">
    <source>
        <dbReference type="Proteomes" id="UP000002186"/>
    </source>
</evidence>
<keyword evidence="8" id="KW-1185">Reference proteome</keyword>
<dbReference type="NCBIfam" id="TIGR02116">
    <property type="entry name" value="toxin_Txe_YoeB"/>
    <property type="match status" value="1"/>
</dbReference>